<dbReference type="GO" id="GO:0003676">
    <property type="term" value="F:nucleic acid binding"/>
    <property type="evidence" value="ECO:0007669"/>
    <property type="project" value="InterPro"/>
</dbReference>
<dbReference type="Proteomes" id="UP000048984">
    <property type="component" value="Unassembled WGS sequence"/>
</dbReference>
<evidence type="ECO:0000313" key="10">
    <source>
        <dbReference type="Proteomes" id="UP000048984"/>
    </source>
</evidence>
<dbReference type="PANTHER" id="PTHR33146">
    <property type="entry name" value="ENDONUCLEASE 4"/>
    <property type="match status" value="1"/>
</dbReference>
<dbReference type="RefSeq" id="WP_054358477.1">
    <property type="nucleotide sequence ID" value="NZ_LJYW01000001.1"/>
</dbReference>
<evidence type="ECO:0000256" key="6">
    <source>
        <dbReference type="ARBA" id="ARBA00023180"/>
    </source>
</evidence>
<gene>
    <name evidence="9" type="ORF">ABB55_08780</name>
</gene>
<dbReference type="CDD" id="cd11010">
    <property type="entry name" value="S1-P1_nuclease"/>
    <property type="match status" value="1"/>
</dbReference>
<evidence type="ECO:0000313" key="9">
    <source>
        <dbReference type="EMBL" id="KPL52314.1"/>
    </source>
</evidence>
<dbReference type="EMBL" id="LJYW01000001">
    <property type="protein sequence ID" value="KPL52314.1"/>
    <property type="molecule type" value="Genomic_DNA"/>
</dbReference>
<sequence>MRPAALFLALGLAAASATSAPAWWDAGHMQIAALAWERLDEPVRAKVDALLRVNAEQYRLWSAGAPDEATGRQYAFIRASVWADEIKDTPGYDARDDKVDGPEAGRNIGWGDKLPHAYWHFKDIGFSEDGTPAVHADPVDAASQIKLLSAALAPGSGATDDVRSYDLVWLIHLVADAHQPLHAVARSSVLRPGGDAGGNFVDVQPATGEIIPLHAYWDRLLGTGSTPRQAVKDALGRDPAGTDPKRVRPSASVLPGADRARAAIADPDAWFAESAALARRYAYAEPVRSGEGPIRLDRAYETAARSVARQQAAVAGARLANLINAALR</sequence>
<dbReference type="Gene3D" id="1.10.575.10">
    <property type="entry name" value="P1 Nuclease"/>
    <property type="match status" value="1"/>
</dbReference>
<keyword evidence="10" id="KW-1185">Reference proteome</keyword>
<evidence type="ECO:0000256" key="7">
    <source>
        <dbReference type="SAM" id="MobiDB-lite"/>
    </source>
</evidence>
<evidence type="ECO:0008006" key="11">
    <source>
        <dbReference type="Google" id="ProtNLM"/>
    </source>
</evidence>
<reference evidence="9 10" key="2">
    <citation type="submission" date="2015-10" db="EMBL/GenBank/DDBJ databases">
        <title>Draft Genome Sequence of Prosthecomicrobium hirschii ATCC 27832.</title>
        <authorList>
            <person name="Daniel J."/>
            <person name="Givan S.A."/>
            <person name="Brun Y.V."/>
            <person name="Brown P.J."/>
        </authorList>
    </citation>
    <scope>NUCLEOTIDE SEQUENCE [LARGE SCALE GENOMIC DNA]</scope>
    <source>
        <strain evidence="9 10">16</strain>
    </source>
</reference>
<organism evidence="9 10">
    <name type="scientific">Prosthecodimorpha hirschii</name>
    <dbReference type="NCBI Taxonomy" id="665126"/>
    <lineage>
        <taxon>Bacteria</taxon>
        <taxon>Pseudomonadati</taxon>
        <taxon>Pseudomonadota</taxon>
        <taxon>Alphaproteobacteria</taxon>
        <taxon>Hyphomicrobiales</taxon>
        <taxon>Ancalomicrobiaceae</taxon>
        <taxon>Prosthecodimorpha</taxon>
    </lineage>
</organism>
<evidence type="ECO:0000256" key="8">
    <source>
        <dbReference type="SAM" id="SignalP"/>
    </source>
</evidence>
<name>A0A0P6VJW6_9HYPH</name>
<evidence type="ECO:0000256" key="4">
    <source>
        <dbReference type="ARBA" id="ARBA00022801"/>
    </source>
</evidence>
<evidence type="ECO:0000256" key="3">
    <source>
        <dbReference type="ARBA" id="ARBA00022759"/>
    </source>
</evidence>
<dbReference type="InterPro" id="IPR008947">
    <property type="entry name" value="PLipase_C/P1_nuclease_dom_sf"/>
</dbReference>
<dbReference type="GO" id="GO:0046872">
    <property type="term" value="F:metal ion binding"/>
    <property type="evidence" value="ECO:0007669"/>
    <property type="project" value="UniProtKB-KW"/>
</dbReference>
<keyword evidence="3" id="KW-0255">Endonuclease</keyword>
<evidence type="ECO:0000256" key="5">
    <source>
        <dbReference type="ARBA" id="ARBA00023157"/>
    </source>
</evidence>
<keyword evidence="5" id="KW-1015">Disulfide bond</keyword>
<keyword evidence="1" id="KW-0540">Nuclease</keyword>
<feature type="signal peptide" evidence="8">
    <location>
        <begin position="1"/>
        <end position="19"/>
    </location>
</feature>
<evidence type="ECO:0000256" key="1">
    <source>
        <dbReference type="ARBA" id="ARBA00022722"/>
    </source>
</evidence>
<dbReference type="GO" id="GO:0016788">
    <property type="term" value="F:hydrolase activity, acting on ester bonds"/>
    <property type="evidence" value="ECO:0007669"/>
    <property type="project" value="InterPro"/>
</dbReference>
<comment type="caution">
    <text evidence="9">The sequence shown here is derived from an EMBL/GenBank/DDBJ whole genome shotgun (WGS) entry which is preliminary data.</text>
</comment>
<dbReference type="InterPro" id="IPR003154">
    <property type="entry name" value="S1/P1nuclease"/>
</dbReference>
<proteinExistence type="predicted"/>
<keyword evidence="4" id="KW-0378">Hydrolase</keyword>
<dbReference type="AlphaFoldDB" id="A0A0P6VJW6"/>
<dbReference type="GO" id="GO:0004519">
    <property type="term" value="F:endonuclease activity"/>
    <property type="evidence" value="ECO:0007669"/>
    <property type="project" value="UniProtKB-KW"/>
</dbReference>
<protein>
    <recommendedName>
        <fullName evidence="11">S1/P1 Nuclease</fullName>
    </recommendedName>
</protein>
<feature type="region of interest" description="Disordered" evidence="7">
    <location>
        <begin position="230"/>
        <end position="249"/>
    </location>
</feature>
<evidence type="ECO:0000256" key="2">
    <source>
        <dbReference type="ARBA" id="ARBA00022723"/>
    </source>
</evidence>
<reference evidence="9 10" key="1">
    <citation type="submission" date="2015-09" db="EMBL/GenBank/DDBJ databases">
        <authorList>
            <person name="Jackson K.R."/>
            <person name="Lunt B.L."/>
            <person name="Fisher J.N.B."/>
            <person name="Gardner A.V."/>
            <person name="Bailey M.E."/>
            <person name="Deus L.M."/>
            <person name="Earl A.S."/>
            <person name="Gibby P.D."/>
            <person name="Hartmann K.A."/>
            <person name="Liu J.E."/>
            <person name="Manci A.M."/>
            <person name="Nielsen D.A."/>
            <person name="Solomon M.B."/>
            <person name="Breakwell D.P."/>
            <person name="Burnett S.H."/>
            <person name="Grose J.H."/>
        </authorList>
    </citation>
    <scope>NUCLEOTIDE SEQUENCE [LARGE SCALE GENOMIC DNA]</scope>
    <source>
        <strain evidence="9 10">16</strain>
    </source>
</reference>
<keyword evidence="8" id="KW-0732">Signal</keyword>
<dbReference type="STRING" id="665126.ABB55_08780"/>
<dbReference type="Pfam" id="PF02265">
    <property type="entry name" value="S1-P1_nuclease"/>
    <property type="match status" value="1"/>
</dbReference>
<dbReference type="GO" id="GO:0006308">
    <property type="term" value="P:DNA catabolic process"/>
    <property type="evidence" value="ECO:0007669"/>
    <property type="project" value="InterPro"/>
</dbReference>
<dbReference type="SUPFAM" id="SSF48537">
    <property type="entry name" value="Phospholipase C/P1 nuclease"/>
    <property type="match status" value="1"/>
</dbReference>
<keyword evidence="6" id="KW-0325">Glycoprotein</keyword>
<accession>A0A0P6VJW6</accession>
<feature type="chain" id="PRO_5006131584" description="S1/P1 Nuclease" evidence="8">
    <location>
        <begin position="20"/>
        <end position="328"/>
    </location>
</feature>
<dbReference type="PANTHER" id="PTHR33146:SF10">
    <property type="entry name" value="STRAND-SPECIFIC NUCLEASE, PUTATIVE-RELATED"/>
    <property type="match status" value="1"/>
</dbReference>
<keyword evidence="2" id="KW-0479">Metal-binding</keyword>